<name>A0A8S1Q231_9CILI</name>
<sequence length="340" mass="40825">MIQKISEIFKQDSEFLRFLKKSSLSKDNQVYNEEEIEFLSQFMIKEKNLKDFFDFYQNFEMQTYNVKMKMLIITQQFIHSNEDFSKMFSSLRLTNFFLLKHTHRNYETWLLLNIQIPFISYLQKLAINFKEIKSYKTCIFIKQNCLNLMIDSFKMVNIINMALFLVPNLQTALINYPQDLLLQRLTLRIYQEVQGYQQNLIDSMVSIFNDNPQNQSVEFYELLREIKTIEQKMILFYKFRSLFDQKEITKSPLQILIQFKDQSKSPISQNICRNQKKREYLQLSSRKRQSTGGEANTPKSSRFFNYFENQYSSCAQLLIKNQEKVIKEVSETQIDQTLQP</sequence>
<organism evidence="1 2">
    <name type="scientific">Paramecium sonneborni</name>
    <dbReference type="NCBI Taxonomy" id="65129"/>
    <lineage>
        <taxon>Eukaryota</taxon>
        <taxon>Sar</taxon>
        <taxon>Alveolata</taxon>
        <taxon>Ciliophora</taxon>
        <taxon>Intramacronucleata</taxon>
        <taxon>Oligohymenophorea</taxon>
        <taxon>Peniculida</taxon>
        <taxon>Parameciidae</taxon>
        <taxon>Paramecium</taxon>
    </lineage>
</organism>
<gene>
    <name evidence="1" type="ORF">PSON_ATCC_30995.1.T0930100</name>
</gene>
<comment type="caution">
    <text evidence="1">The sequence shown here is derived from an EMBL/GenBank/DDBJ whole genome shotgun (WGS) entry which is preliminary data.</text>
</comment>
<protein>
    <submittedName>
        <fullName evidence="1">Uncharacterized protein</fullName>
    </submittedName>
</protein>
<keyword evidence="2" id="KW-1185">Reference proteome</keyword>
<evidence type="ECO:0000313" key="1">
    <source>
        <dbReference type="EMBL" id="CAD8109291.1"/>
    </source>
</evidence>
<accession>A0A8S1Q231</accession>
<dbReference type="OrthoDB" id="295663at2759"/>
<dbReference type="Proteomes" id="UP000692954">
    <property type="component" value="Unassembled WGS sequence"/>
</dbReference>
<dbReference type="AlphaFoldDB" id="A0A8S1Q231"/>
<reference evidence="1" key="1">
    <citation type="submission" date="2021-01" db="EMBL/GenBank/DDBJ databases">
        <authorList>
            <consortium name="Genoscope - CEA"/>
            <person name="William W."/>
        </authorList>
    </citation>
    <scope>NUCLEOTIDE SEQUENCE</scope>
</reference>
<proteinExistence type="predicted"/>
<evidence type="ECO:0000313" key="2">
    <source>
        <dbReference type="Proteomes" id="UP000692954"/>
    </source>
</evidence>
<dbReference type="EMBL" id="CAJJDN010000093">
    <property type="protein sequence ID" value="CAD8109291.1"/>
    <property type="molecule type" value="Genomic_DNA"/>
</dbReference>